<accession>A0A6C0AJI8</accession>
<protein>
    <recommendedName>
        <fullName evidence="3">Hedgehog/Intein (Hint) domain-containing protein</fullName>
    </recommendedName>
</protein>
<keyword evidence="1" id="KW-0472">Membrane</keyword>
<keyword evidence="1" id="KW-0812">Transmembrane</keyword>
<evidence type="ECO:0000256" key="1">
    <source>
        <dbReference type="SAM" id="Phobius"/>
    </source>
</evidence>
<evidence type="ECO:0008006" key="3">
    <source>
        <dbReference type="Google" id="ProtNLM"/>
    </source>
</evidence>
<sequence length="446" mass="49921">MDIVIVSVVTLVSVGASLYMYALSNIQKLKADWPLYRCNPAYMPLAGLVGEDPFGNFTDCTMKNFHDYTGFVMDPIMSQFSQMTDIVSGIGGAMDSMRSMISDTRSGFLGIVGMVFGKIQNLMSQFQYIIIRMRTLLARVIGIMMSFMYIFYGGMDTGKSVMNGPVGQTMNFLCFDPNTLLKLQNGTEVRMQDIPLGSILENGSTVTSLYTLDGTGVSMYNLYGVVVSGNHRVLVGKSPIQVSHHPDAVPAPELRRLSCLNTSTHTIRIGHVVFMDFIETTKPVFLEVRRNLTELHYNGCVSPHNMIKSPTSSYPTGLTRETRVLLKNGRAERIDNIIVGDVLDTGERVLGVVVHNGNNTYYGEVEKGITAHPCCWVFEDRHVRTVESYQRIAKQVETMQLFNLITDSCMFPVVSDSGNRYLVLGELEITHWFFERFKNRYLTSVA</sequence>
<dbReference type="SUPFAM" id="SSF51294">
    <property type="entry name" value="Hedgehog/intein (Hint) domain"/>
    <property type="match status" value="1"/>
</dbReference>
<reference evidence="2" key="1">
    <citation type="journal article" date="2020" name="Nature">
        <title>Giant virus diversity and host interactions through global metagenomics.</title>
        <authorList>
            <person name="Schulz F."/>
            <person name="Roux S."/>
            <person name="Paez-Espino D."/>
            <person name="Jungbluth S."/>
            <person name="Walsh D.A."/>
            <person name="Denef V.J."/>
            <person name="McMahon K.D."/>
            <person name="Konstantinidis K.T."/>
            <person name="Eloe-Fadrosh E.A."/>
            <person name="Kyrpides N.C."/>
            <person name="Woyke T."/>
        </authorList>
    </citation>
    <scope>NUCLEOTIDE SEQUENCE</scope>
    <source>
        <strain evidence="2">GVMAG-S-1035237-23</strain>
    </source>
</reference>
<proteinExistence type="predicted"/>
<evidence type="ECO:0000313" key="2">
    <source>
        <dbReference type="EMBL" id="QHS79495.1"/>
    </source>
</evidence>
<keyword evidence="1" id="KW-1133">Transmembrane helix</keyword>
<name>A0A6C0AJI8_9ZZZZ</name>
<dbReference type="EMBL" id="MN740644">
    <property type="protein sequence ID" value="QHS79495.1"/>
    <property type="molecule type" value="Genomic_DNA"/>
</dbReference>
<organism evidence="2">
    <name type="scientific">viral metagenome</name>
    <dbReference type="NCBI Taxonomy" id="1070528"/>
    <lineage>
        <taxon>unclassified sequences</taxon>
        <taxon>metagenomes</taxon>
        <taxon>organismal metagenomes</taxon>
    </lineage>
</organism>
<feature type="transmembrane region" description="Helical" evidence="1">
    <location>
        <begin position="136"/>
        <end position="155"/>
    </location>
</feature>
<dbReference type="AlphaFoldDB" id="A0A6C0AJI8"/>
<dbReference type="InterPro" id="IPR036844">
    <property type="entry name" value="Hint_dom_sf"/>
</dbReference>
<feature type="transmembrane region" description="Helical" evidence="1">
    <location>
        <begin position="6"/>
        <end position="23"/>
    </location>
</feature>